<dbReference type="InterPro" id="IPR027939">
    <property type="entry name" value="NMT1/THI5"/>
</dbReference>
<evidence type="ECO:0000259" key="12">
    <source>
        <dbReference type="Pfam" id="PF09084"/>
    </source>
</evidence>
<keyword evidence="5" id="KW-0808">Transferase</keyword>
<evidence type="ECO:0000256" key="3">
    <source>
        <dbReference type="ARBA" id="ARBA00009406"/>
    </source>
</evidence>
<comment type="catalytic activity">
    <reaction evidence="11">
        <text>N(6)-(pyridoxal phosphate)-L-lysyl-[4-amino-5-hydroxymethyl-2-methylpyrimidine phosphate synthase] + L-histidyl-[4-amino-5-hydroxymethyl-2-methylpyrimidine phosphate synthase] + 2 Fe(3+) + 4 H2O = L-lysyl-[4-amino-5-hydroxymethyl-2-methylpyrimidine phosphate synthase] + (2S)-2-amino-5-hydroxy-4-oxopentanoyl-[4-amino-5-hydroxymethyl-2-methylpyrimidine phosphate synthase] + 4-amino-2-methyl-5-(phosphooxymethyl)pyrimidine + 3-oxopropanoate + 2 Fe(2+) + 2 H(+)</text>
        <dbReference type="Rhea" id="RHEA:65756"/>
        <dbReference type="Rhea" id="RHEA-COMP:16892"/>
        <dbReference type="Rhea" id="RHEA-COMP:16893"/>
        <dbReference type="Rhea" id="RHEA-COMP:16894"/>
        <dbReference type="Rhea" id="RHEA-COMP:16895"/>
        <dbReference type="ChEBI" id="CHEBI:15377"/>
        <dbReference type="ChEBI" id="CHEBI:15378"/>
        <dbReference type="ChEBI" id="CHEBI:29033"/>
        <dbReference type="ChEBI" id="CHEBI:29034"/>
        <dbReference type="ChEBI" id="CHEBI:29969"/>
        <dbReference type="ChEBI" id="CHEBI:29979"/>
        <dbReference type="ChEBI" id="CHEBI:33190"/>
        <dbReference type="ChEBI" id="CHEBI:58354"/>
        <dbReference type="ChEBI" id="CHEBI:143915"/>
        <dbReference type="ChEBI" id="CHEBI:157692"/>
    </reaction>
    <physiologicalReaction direction="left-to-right" evidence="11">
        <dbReference type="Rhea" id="RHEA:65757"/>
    </physiologicalReaction>
</comment>
<dbReference type="Proteomes" id="UP001319921">
    <property type="component" value="Chromosome"/>
</dbReference>
<evidence type="ECO:0000313" key="13">
    <source>
        <dbReference type="EMBL" id="BDB98726.1"/>
    </source>
</evidence>
<evidence type="ECO:0000313" key="14">
    <source>
        <dbReference type="Proteomes" id="UP001319921"/>
    </source>
</evidence>
<dbReference type="EMBL" id="AP025226">
    <property type="protein sequence ID" value="BDB98726.1"/>
    <property type="molecule type" value="Genomic_DNA"/>
</dbReference>
<evidence type="ECO:0000256" key="10">
    <source>
        <dbReference type="ARBA" id="ARBA00033171"/>
    </source>
</evidence>
<evidence type="ECO:0000256" key="8">
    <source>
        <dbReference type="ARBA" id="ARBA00022977"/>
    </source>
</evidence>
<proteinExistence type="inferred from homology"/>
<comment type="pathway">
    <text evidence="2">Cofactor biosynthesis; thiamine diphosphate biosynthesis.</text>
</comment>
<dbReference type="PANTHER" id="PTHR31528:SF1">
    <property type="entry name" value="4-AMINO-5-HYDROXYMETHYL-2-METHYLPYRIMIDINE PHOSPHATE SYNTHASE THI11-RELATED"/>
    <property type="match status" value="1"/>
</dbReference>
<evidence type="ECO:0000256" key="5">
    <source>
        <dbReference type="ARBA" id="ARBA00022679"/>
    </source>
</evidence>
<evidence type="ECO:0000256" key="4">
    <source>
        <dbReference type="ARBA" id="ARBA00011738"/>
    </source>
</evidence>
<dbReference type="PANTHER" id="PTHR31528">
    <property type="entry name" value="4-AMINO-5-HYDROXYMETHYL-2-METHYLPYRIMIDINE PHOSPHATE SYNTHASE THI11-RELATED"/>
    <property type="match status" value="1"/>
</dbReference>
<evidence type="ECO:0000256" key="9">
    <source>
        <dbReference type="ARBA" id="ARBA00023004"/>
    </source>
</evidence>
<dbReference type="KEGG" id="scas:SACC_17430"/>
<organism evidence="13 14">
    <name type="scientific">Saccharolobus caldissimus</name>
    <dbReference type="NCBI Taxonomy" id="1702097"/>
    <lineage>
        <taxon>Archaea</taxon>
        <taxon>Thermoproteota</taxon>
        <taxon>Thermoprotei</taxon>
        <taxon>Sulfolobales</taxon>
        <taxon>Sulfolobaceae</taxon>
        <taxon>Saccharolobus</taxon>
    </lineage>
</organism>
<dbReference type="Gene3D" id="3.40.190.10">
    <property type="entry name" value="Periplasmic binding protein-like II"/>
    <property type="match status" value="2"/>
</dbReference>
<evidence type="ECO:0000256" key="1">
    <source>
        <dbReference type="ARBA" id="ARBA00003469"/>
    </source>
</evidence>
<comment type="similarity">
    <text evidence="3">Belongs to the NMT1/THI5 family.</text>
</comment>
<accession>A0AAQ4CSE5</accession>
<keyword evidence="7" id="KW-0663">Pyridoxal phosphate</keyword>
<gene>
    <name evidence="13" type="ORF">SACC_17430</name>
</gene>
<comment type="subunit">
    <text evidence="4">Homodimer.</text>
</comment>
<sequence>MYMDTLGLSLEWFVNVDHLPFFAGLYQGFFKDEGIDLHIVEPVNHEAGMKLVSAGKLDIAITEPIHMPEAVANGLRIKAFAKYFITGFGIITKSNIKDFSQFRGIRVATPLGKYTKIIIREMAKYKGIEIDPNEIEVIPASYYLVDALLSNKAEAAFAAFENYEVVEAKYKGLDVNFFRFTDYGVPSYGYLVLVARTETLRKKRDLIRGFLDALRRSIRFTLEYPDKAFNALITYVPILDNELNRMIMRETLKCFTDNFSLSKEEWEKLANFYYKHWNKKIDASDMIESFV</sequence>
<dbReference type="GO" id="GO:0016740">
    <property type="term" value="F:transferase activity"/>
    <property type="evidence" value="ECO:0007669"/>
    <property type="project" value="UniProtKB-KW"/>
</dbReference>
<name>A0AAQ4CSE5_9CREN</name>
<evidence type="ECO:0000256" key="2">
    <source>
        <dbReference type="ARBA" id="ARBA00004948"/>
    </source>
</evidence>
<evidence type="ECO:0000256" key="6">
    <source>
        <dbReference type="ARBA" id="ARBA00022723"/>
    </source>
</evidence>
<keyword evidence="9" id="KW-0408">Iron</keyword>
<comment type="function">
    <text evidence="1">Responsible for the formation of the pyrimidine heterocycle in the thiamine biosynthesis pathway. Catalyzes the formation of hydroxymethylpyrimidine phosphate (HMP-P) from histidine and pyridoxal phosphate (PLP). The protein uses PLP and the active site histidine to form HMP-P, generating an inactive enzyme. The enzyme can only undergo a single turnover, which suggests it is a suicide enzyme.</text>
</comment>
<keyword evidence="14" id="KW-1185">Reference proteome</keyword>
<dbReference type="SUPFAM" id="SSF53850">
    <property type="entry name" value="Periplasmic binding protein-like II"/>
    <property type="match status" value="1"/>
</dbReference>
<dbReference type="AlphaFoldDB" id="A0AAQ4CSE5"/>
<dbReference type="GO" id="GO:0009228">
    <property type="term" value="P:thiamine biosynthetic process"/>
    <property type="evidence" value="ECO:0007669"/>
    <property type="project" value="UniProtKB-KW"/>
</dbReference>
<evidence type="ECO:0000256" key="11">
    <source>
        <dbReference type="ARBA" id="ARBA00048179"/>
    </source>
</evidence>
<evidence type="ECO:0000256" key="7">
    <source>
        <dbReference type="ARBA" id="ARBA00022898"/>
    </source>
</evidence>
<dbReference type="GO" id="GO:0046872">
    <property type="term" value="F:metal ion binding"/>
    <property type="evidence" value="ECO:0007669"/>
    <property type="project" value="UniProtKB-KW"/>
</dbReference>
<feature type="domain" description="SsuA/THI5-like" evidence="12">
    <location>
        <begin position="15"/>
        <end position="228"/>
    </location>
</feature>
<dbReference type="Pfam" id="PF09084">
    <property type="entry name" value="NMT1"/>
    <property type="match status" value="1"/>
</dbReference>
<keyword evidence="6" id="KW-0479">Metal-binding</keyword>
<protein>
    <recommendedName>
        <fullName evidence="10">Thiamine pyrimidine synthase</fullName>
    </recommendedName>
</protein>
<dbReference type="InterPro" id="IPR015168">
    <property type="entry name" value="SsuA/THI5"/>
</dbReference>
<reference evidence="13 14" key="1">
    <citation type="journal article" date="2022" name="Microbiol. Resour. Announc.">
        <title>Complete Genome Sequence of the Hyperthermophilic and Acidophilic Archaeon Saccharolobus caldissimus Strain HS-3T.</title>
        <authorList>
            <person name="Sakai H.D."/>
            <person name="Kurosawa N."/>
        </authorList>
    </citation>
    <scope>NUCLEOTIDE SEQUENCE [LARGE SCALE GENOMIC DNA]</scope>
    <source>
        <strain evidence="13 14">JCM32116</strain>
    </source>
</reference>
<keyword evidence="8" id="KW-0784">Thiamine biosynthesis</keyword>